<dbReference type="Gramene" id="TVU15422">
    <property type="protein sequence ID" value="TVU15422"/>
    <property type="gene ID" value="EJB05_38943"/>
</dbReference>
<keyword evidence="4 6" id="KW-1133">Transmembrane helix</keyword>
<dbReference type="InterPro" id="IPR000109">
    <property type="entry name" value="POT_fam"/>
</dbReference>
<evidence type="ECO:0000256" key="5">
    <source>
        <dbReference type="ARBA" id="ARBA00023136"/>
    </source>
</evidence>
<evidence type="ECO:0000256" key="4">
    <source>
        <dbReference type="ARBA" id="ARBA00022989"/>
    </source>
</evidence>
<dbReference type="PANTHER" id="PTHR11654">
    <property type="entry name" value="OLIGOPEPTIDE TRANSPORTER-RELATED"/>
    <property type="match status" value="1"/>
</dbReference>
<sequence>MAVAEVVYVDWRGNAVDERRHGGIRATIFLYGKALEVSKLHGTVVLFMLRSCPSSSNSSIVAYLHGTLHLDIVTSSTLTSYVAGAVLISAALMNFISDAYIKRTTAIFVFSPCVVLGYMLLALQAQLPSLHPPLCAINKEPNNCKPAQGWNFALLYLSLSMFAVGEGCMRSCIPSLGGDQFSSDDPKKSQLKSTFLIWLKFANSIGAIIGLVFLVWMENNLGWNIGFMMCAVIVLVGLFVAVSGTPFYRIQKPNGSPLTRTLQSCKRLTDKIALTNIEYDMLSQLSSTRMIIGQIVYTIWSTTQIDETRSIIQMLPIFISCLLIYLPFTLLMTLIIQVGSTMDTGAGKIQIRSASLIAIPTIFRMLMQPCYKRVLIPLLGKITGHAQGITPLQSIGVGSACGTAAAFFATLVETKRLNVVEQHELISFGTGVPMSVFWLVIQFFLLSIMDITSFGGLIEFIKSDTPLWMKPIAPTMQSFLAGLAAWSGCAFIQLVNGVTRHSSGGKGWLDGANFNRTRLNRFFLLLAAFELIAFINYTFWARRYTRKQQRISSVESDEDGIEM</sequence>
<dbReference type="Proteomes" id="UP000324897">
    <property type="component" value="Unassembled WGS sequence"/>
</dbReference>
<feature type="transmembrane region" description="Helical" evidence="6">
    <location>
        <begin position="223"/>
        <end position="242"/>
    </location>
</feature>
<evidence type="ECO:0000256" key="3">
    <source>
        <dbReference type="ARBA" id="ARBA00022692"/>
    </source>
</evidence>
<reference evidence="7 8" key="1">
    <citation type="journal article" date="2019" name="Sci. Rep.">
        <title>A high-quality genome of Eragrostis curvula grass provides insights into Poaceae evolution and supports new strategies to enhance forage quality.</title>
        <authorList>
            <person name="Carballo J."/>
            <person name="Santos B.A.C.M."/>
            <person name="Zappacosta D."/>
            <person name="Garbus I."/>
            <person name="Selva J.P."/>
            <person name="Gallo C.A."/>
            <person name="Diaz A."/>
            <person name="Albertini E."/>
            <person name="Caccamo M."/>
            <person name="Echenique V."/>
        </authorList>
    </citation>
    <scope>NUCLEOTIDE SEQUENCE [LARGE SCALE GENOMIC DNA]</scope>
    <source>
        <strain evidence="8">cv. Victoria</strain>
        <tissue evidence="7">Leaf</tissue>
    </source>
</reference>
<gene>
    <name evidence="7" type="ORF">EJB05_38943</name>
</gene>
<dbReference type="OrthoDB" id="656443at2759"/>
<feature type="transmembrane region" description="Helical" evidence="6">
    <location>
        <begin position="195"/>
        <end position="217"/>
    </location>
</feature>
<keyword evidence="5 6" id="KW-0472">Membrane</keyword>
<comment type="caution">
    <text evidence="7">The sequence shown here is derived from an EMBL/GenBank/DDBJ whole genome shotgun (WGS) entry which is preliminary data.</text>
</comment>
<dbReference type="EMBL" id="RWGY01000031">
    <property type="protein sequence ID" value="TVU15422.1"/>
    <property type="molecule type" value="Genomic_DNA"/>
</dbReference>
<feature type="transmembrane region" description="Helical" evidence="6">
    <location>
        <begin position="479"/>
        <end position="499"/>
    </location>
</feature>
<keyword evidence="3 6" id="KW-0812">Transmembrane</keyword>
<organism evidence="7 8">
    <name type="scientific">Eragrostis curvula</name>
    <name type="common">weeping love grass</name>
    <dbReference type="NCBI Taxonomy" id="38414"/>
    <lineage>
        <taxon>Eukaryota</taxon>
        <taxon>Viridiplantae</taxon>
        <taxon>Streptophyta</taxon>
        <taxon>Embryophyta</taxon>
        <taxon>Tracheophyta</taxon>
        <taxon>Spermatophyta</taxon>
        <taxon>Magnoliopsida</taxon>
        <taxon>Liliopsida</taxon>
        <taxon>Poales</taxon>
        <taxon>Poaceae</taxon>
        <taxon>PACMAD clade</taxon>
        <taxon>Chloridoideae</taxon>
        <taxon>Eragrostideae</taxon>
        <taxon>Eragrostidinae</taxon>
        <taxon>Eragrostis</taxon>
    </lineage>
</organism>
<proteinExistence type="inferred from homology"/>
<feature type="transmembrane region" description="Helical" evidence="6">
    <location>
        <begin position="315"/>
        <end position="337"/>
    </location>
</feature>
<evidence type="ECO:0000313" key="7">
    <source>
        <dbReference type="EMBL" id="TVU15422.1"/>
    </source>
</evidence>
<name>A0A5J9TVJ3_9POAL</name>
<dbReference type="InterPro" id="IPR036259">
    <property type="entry name" value="MFS_trans_sf"/>
</dbReference>
<dbReference type="GO" id="GO:0022857">
    <property type="term" value="F:transmembrane transporter activity"/>
    <property type="evidence" value="ECO:0007669"/>
    <property type="project" value="InterPro"/>
</dbReference>
<comment type="similarity">
    <text evidence="2">Belongs to the major facilitator superfamily. Proton-dependent oligopeptide transporter (POT/PTR) (TC 2.A.17) family.</text>
</comment>
<evidence type="ECO:0000256" key="1">
    <source>
        <dbReference type="ARBA" id="ARBA00004141"/>
    </source>
</evidence>
<comment type="subcellular location">
    <subcellularLocation>
        <location evidence="1">Membrane</location>
        <topology evidence="1">Multi-pass membrane protein</topology>
    </subcellularLocation>
</comment>
<dbReference type="AlphaFoldDB" id="A0A5J9TVJ3"/>
<evidence type="ECO:0000313" key="8">
    <source>
        <dbReference type="Proteomes" id="UP000324897"/>
    </source>
</evidence>
<feature type="transmembrane region" description="Helical" evidence="6">
    <location>
        <begin position="519"/>
        <end position="540"/>
    </location>
</feature>
<feature type="non-terminal residue" evidence="7">
    <location>
        <position position="1"/>
    </location>
</feature>
<dbReference type="Pfam" id="PF00854">
    <property type="entry name" value="PTR2"/>
    <property type="match status" value="1"/>
</dbReference>
<evidence type="ECO:0000256" key="2">
    <source>
        <dbReference type="ARBA" id="ARBA00005982"/>
    </source>
</evidence>
<feature type="transmembrane region" description="Helical" evidence="6">
    <location>
        <begin position="108"/>
        <end position="127"/>
    </location>
</feature>
<protein>
    <recommendedName>
        <fullName evidence="9">Major facilitator superfamily (MFS) profile domain-containing protein</fullName>
    </recommendedName>
</protein>
<dbReference type="GO" id="GO:0016020">
    <property type="term" value="C:membrane"/>
    <property type="evidence" value="ECO:0007669"/>
    <property type="project" value="UniProtKB-SubCell"/>
</dbReference>
<feature type="transmembrane region" description="Helical" evidence="6">
    <location>
        <begin position="388"/>
        <end position="412"/>
    </location>
</feature>
<evidence type="ECO:0000256" key="6">
    <source>
        <dbReference type="SAM" id="Phobius"/>
    </source>
</evidence>
<feature type="transmembrane region" description="Helical" evidence="6">
    <location>
        <begin position="147"/>
        <end position="165"/>
    </location>
</feature>
<feature type="transmembrane region" description="Helical" evidence="6">
    <location>
        <begin position="78"/>
        <end position="96"/>
    </location>
</feature>
<feature type="transmembrane region" description="Helical" evidence="6">
    <location>
        <begin position="432"/>
        <end position="458"/>
    </location>
</feature>
<accession>A0A5J9TVJ3</accession>
<dbReference type="SUPFAM" id="SSF103473">
    <property type="entry name" value="MFS general substrate transporter"/>
    <property type="match status" value="1"/>
</dbReference>
<dbReference type="Gene3D" id="1.20.1250.20">
    <property type="entry name" value="MFS general substrate transporter like domains"/>
    <property type="match status" value="1"/>
</dbReference>
<keyword evidence="8" id="KW-1185">Reference proteome</keyword>
<evidence type="ECO:0008006" key="9">
    <source>
        <dbReference type="Google" id="ProtNLM"/>
    </source>
</evidence>